<reference evidence="2 3" key="1">
    <citation type="submission" date="2010-12" db="EMBL/GenBank/DDBJ databases">
        <title>Complete sequence of Ethanoligenens harbinense YUAN-3.</title>
        <authorList>
            <person name="Lucas S."/>
            <person name="Copeland A."/>
            <person name="Lapidus A."/>
            <person name="Cheng J.-F."/>
            <person name="Bruce D."/>
            <person name="Goodwin L."/>
            <person name="Pitluck S."/>
            <person name="Chertkov O."/>
            <person name="Misra M."/>
            <person name="Detter J.C."/>
            <person name="Han C."/>
            <person name="Tapia R."/>
            <person name="Land M."/>
            <person name="Hauser L."/>
            <person name="Jeffries C."/>
            <person name="Kyrpides N."/>
            <person name="Ivanova N."/>
            <person name="Mikhailova N."/>
            <person name="Wang A."/>
            <person name="Mouttaki H."/>
            <person name="He Z."/>
            <person name="Zhou J."/>
            <person name="Hemme C.L."/>
            <person name="Woyke T."/>
        </authorList>
    </citation>
    <scope>NUCLEOTIDE SEQUENCE [LARGE SCALE GENOMIC DNA]</scope>
    <source>
        <strain evidence="3">DSM 18485 / JCM 12961 / CGMCC 1.5033 / YUAN-3</strain>
    </source>
</reference>
<sequence>MLFICYPKCATCRKARGWLDTHGIAYTFRDIKAEHPTENELRNWQKASALPLRRFFNTSGLQYRTLGLKEKLPVMREDEQFALLGTDGMLVKRPIVVGDHFVLVGFKEAEWAERLLGK</sequence>
<accession>E6U3D1</accession>
<comment type="similarity">
    <text evidence="1">Belongs to the ArsC family.</text>
</comment>
<name>E6U3D1_ETHHY</name>
<dbReference type="Gene3D" id="3.40.30.10">
    <property type="entry name" value="Glutaredoxin"/>
    <property type="match status" value="1"/>
</dbReference>
<evidence type="ECO:0000313" key="3">
    <source>
        <dbReference type="Proteomes" id="UP000001551"/>
    </source>
</evidence>
<dbReference type="InterPro" id="IPR036249">
    <property type="entry name" value="Thioredoxin-like_sf"/>
</dbReference>
<dbReference type="InterPro" id="IPR006660">
    <property type="entry name" value="Arsenate_reductase-like"/>
</dbReference>
<dbReference type="PROSITE" id="PS51353">
    <property type="entry name" value="ARSC"/>
    <property type="match status" value="1"/>
</dbReference>
<dbReference type="InterPro" id="IPR006504">
    <property type="entry name" value="Tscrpt_reg_Spx/MgsR"/>
</dbReference>
<dbReference type="AlphaFoldDB" id="E6U3D1"/>
<dbReference type="Pfam" id="PF03960">
    <property type="entry name" value="ArsC"/>
    <property type="match status" value="1"/>
</dbReference>
<dbReference type="EMBL" id="CP002400">
    <property type="protein sequence ID" value="ADU26423.1"/>
    <property type="molecule type" value="Genomic_DNA"/>
</dbReference>
<evidence type="ECO:0000313" key="2">
    <source>
        <dbReference type="EMBL" id="ADU26423.1"/>
    </source>
</evidence>
<dbReference type="KEGG" id="eha:Ethha_0855"/>
<dbReference type="CDD" id="cd03036">
    <property type="entry name" value="ArsC_like"/>
    <property type="match status" value="1"/>
</dbReference>
<keyword evidence="3" id="KW-1185">Reference proteome</keyword>
<dbReference type="NCBIfam" id="TIGR01617">
    <property type="entry name" value="arsC_related"/>
    <property type="match status" value="1"/>
</dbReference>
<dbReference type="eggNOG" id="COG1393">
    <property type="taxonomic scope" value="Bacteria"/>
</dbReference>
<dbReference type="PANTHER" id="PTHR30041:SF8">
    <property type="entry name" value="PROTEIN YFFB"/>
    <property type="match status" value="1"/>
</dbReference>
<dbReference type="RefSeq" id="WP_013484793.1">
    <property type="nucleotide sequence ID" value="NC_014828.1"/>
</dbReference>
<dbReference type="SUPFAM" id="SSF52833">
    <property type="entry name" value="Thioredoxin-like"/>
    <property type="match status" value="1"/>
</dbReference>
<dbReference type="PANTHER" id="PTHR30041">
    <property type="entry name" value="ARSENATE REDUCTASE"/>
    <property type="match status" value="1"/>
</dbReference>
<dbReference type="HOGENOM" id="CLU_116644_2_0_9"/>
<organism evidence="2 3">
    <name type="scientific">Ethanoligenens harbinense (strain DSM 18485 / JCM 12961 / CGMCC 1.5033 / YUAN-3)</name>
    <dbReference type="NCBI Taxonomy" id="663278"/>
    <lineage>
        <taxon>Bacteria</taxon>
        <taxon>Bacillati</taxon>
        <taxon>Bacillota</taxon>
        <taxon>Clostridia</taxon>
        <taxon>Eubacteriales</taxon>
        <taxon>Oscillospiraceae</taxon>
        <taxon>Ethanoligenens</taxon>
    </lineage>
</organism>
<evidence type="ECO:0000256" key="1">
    <source>
        <dbReference type="PROSITE-ProRule" id="PRU01282"/>
    </source>
</evidence>
<dbReference type="Proteomes" id="UP000001551">
    <property type="component" value="Chromosome"/>
</dbReference>
<gene>
    <name evidence="2" type="ordered locus">Ethha_0855</name>
</gene>
<proteinExistence type="inferred from homology"/>
<protein>
    <submittedName>
        <fullName evidence="2">Arsenate reductase-like protein</fullName>
    </submittedName>
</protein>
<dbReference type="STRING" id="663278.Ethha_0855"/>